<name>A0ABM8HRY0_9BACT</name>
<feature type="region of interest" description="Disordered" evidence="1">
    <location>
        <begin position="1"/>
        <end position="21"/>
    </location>
</feature>
<evidence type="ECO:0000256" key="1">
    <source>
        <dbReference type="SAM" id="MobiDB-lite"/>
    </source>
</evidence>
<proteinExistence type="predicted"/>
<keyword evidence="3" id="KW-1185">Reference proteome</keyword>
<reference evidence="2 3" key="2">
    <citation type="journal article" date="2021" name="Int. J. Syst. Evol. Microbiol.">
        <title>Isolation and Polyphasic Characterization of Desulfuromonas versatilis sp. Nov., an Electrogenic Bacteria Capable of Versatile Metabolism Isolated from a Graphene Oxide-Reducing Enrichment Culture.</title>
        <authorList>
            <person name="Xie L."/>
            <person name="Yoshida N."/>
            <person name="Ishii S."/>
            <person name="Meng L."/>
        </authorList>
    </citation>
    <scope>NUCLEOTIDE SEQUENCE [LARGE SCALE GENOMIC DNA]</scope>
    <source>
        <strain evidence="2 3">NIT-T3</strain>
    </source>
</reference>
<protein>
    <submittedName>
        <fullName evidence="2">Uncharacterized protein</fullName>
    </submittedName>
</protein>
<dbReference type="EMBL" id="AP024355">
    <property type="protein sequence ID" value="BCR05796.1"/>
    <property type="molecule type" value="Genomic_DNA"/>
</dbReference>
<gene>
    <name evidence="2" type="ORF">DESUT3_28650</name>
</gene>
<evidence type="ECO:0000313" key="3">
    <source>
        <dbReference type="Proteomes" id="UP001319827"/>
    </source>
</evidence>
<sequence>MILLGVKTPGQPKHNRVFGDPKFGPNSAAGLWIGPESVYIKTVGDYHHSIVPISKLSMNCSS</sequence>
<accession>A0ABM8HRY0</accession>
<dbReference type="Proteomes" id="UP001319827">
    <property type="component" value="Chromosome"/>
</dbReference>
<reference evidence="2 3" key="1">
    <citation type="journal article" date="2016" name="C (Basel)">
        <title>Selective Growth of and Electricity Production by Marine Exoelectrogenic Bacteria in Self-Aggregated Hydrogel of Microbially Reduced Graphene Oxide.</title>
        <authorList>
            <person name="Yoshida N."/>
            <person name="Goto Y."/>
            <person name="Miyata Y."/>
        </authorList>
    </citation>
    <scope>NUCLEOTIDE SEQUENCE [LARGE SCALE GENOMIC DNA]</scope>
    <source>
        <strain evidence="2 3">NIT-T3</strain>
    </source>
</reference>
<evidence type="ECO:0000313" key="2">
    <source>
        <dbReference type="EMBL" id="BCR05796.1"/>
    </source>
</evidence>
<organism evidence="2 3">
    <name type="scientific">Desulfuromonas versatilis</name>
    <dbReference type="NCBI Taxonomy" id="2802975"/>
    <lineage>
        <taxon>Bacteria</taxon>
        <taxon>Pseudomonadati</taxon>
        <taxon>Thermodesulfobacteriota</taxon>
        <taxon>Desulfuromonadia</taxon>
        <taxon>Desulfuromonadales</taxon>
        <taxon>Desulfuromonadaceae</taxon>
        <taxon>Desulfuromonas</taxon>
    </lineage>
</organism>